<evidence type="ECO:0000256" key="1">
    <source>
        <dbReference type="ARBA" id="ARBA00022555"/>
    </source>
</evidence>
<proteinExistence type="predicted"/>
<keyword evidence="1" id="KW-0820">tRNA-binding</keyword>
<name>A0A1V5T134_9BACT</name>
<dbReference type="CDD" id="cd00165">
    <property type="entry name" value="S4"/>
    <property type="match status" value="1"/>
</dbReference>
<dbReference type="PIRSF" id="PIRSF038881">
    <property type="entry name" value="RNAbp_HP1423"/>
    <property type="match status" value="1"/>
</dbReference>
<dbReference type="GO" id="GO:0019843">
    <property type="term" value="F:rRNA binding"/>
    <property type="evidence" value="ECO:0007669"/>
    <property type="project" value="UniProtKB-KW"/>
</dbReference>
<evidence type="ECO:0000256" key="5">
    <source>
        <dbReference type="PROSITE-ProRule" id="PRU00182"/>
    </source>
</evidence>
<keyword evidence="2" id="KW-0699">rRNA-binding</keyword>
<accession>A0A1V5T134</accession>
<dbReference type="InterPro" id="IPR002942">
    <property type="entry name" value="S4_RNA-bd"/>
</dbReference>
<gene>
    <name evidence="7" type="ORF">BWY41_00629</name>
</gene>
<feature type="domain" description="RNA-binding S4" evidence="6">
    <location>
        <begin position="1"/>
        <end position="64"/>
    </location>
</feature>
<dbReference type="InterPro" id="IPR025490">
    <property type="entry name" value="RqcP"/>
</dbReference>
<dbReference type="SUPFAM" id="SSF55174">
    <property type="entry name" value="Alpha-L RNA-binding motif"/>
    <property type="match status" value="1"/>
</dbReference>
<dbReference type="GO" id="GO:0000049">
    <property type="term" value="F:tRNA binding"/>
    <property type="evidence" value="ECO:0007669"/>
    <property type="project" value="UniProtKB-KW"/>
</dbReference>
<evidence type="ECO:0000313" key="7">
    <source>
        <dbReference type="EMBL" id="OQA60408.1"/>
    </source>
</evidence>
<evidence type="ECO:0000256" key="4">
    <source>
        <dbReference type="ARBA" id="ARBA00022917"/>
    </source>
</evidence>
<dbReference type="AlphaFoldDB" id="A0A1V5T134"/>
<evidence type="ECO:0000259" key="6">
    <source>
        <dbReference type="SMART" id="SM00363"/>
    </source>
</evidence>
<dbReference type="Proteomes" id="UP000485569">
    <property type="component" value="Unassembled WGS sequence"/>
</dbReference>
<keyword evidence="3 5" id="KW-0694">RNA-binding</keyword>
<dbReference type="InterPro" id="IPR036986">
    <property type="entry name" value="S4_RNA-bd_sf"/>
</dbReference>
<keyword evidence="4" id="KW-0648">Protein biosynthesis</keyword>
<organism evidence="7">
    <name type="scientific">Candidatus Atribacter allofermentans</name>
    <dbReference type="NCBI Taxonomy" id="1852833"/>
    <lineage>
        <taxon>Bacteria</taxon>
        <taxon>Pseudomonadati</taxon>
        <taxon>Atribacterota</taxon>
        <taxon>Atribacteria</taxon>
        <taxon>Atribacterales</taxon>
        <taxon>Atribacteraceae</taxon>
        <taxon>Atribacter</taxon>
    </lineage>
</organism>
<evidence type="ECO:0000256" key="2">
    <source>
        <dbReference type="ARBA" id="ARBA00022730"/>
    </source>
</evidence>
<evidence type="ECO:0000256" key="3">
    <source>
        <dbReference type="ARBA" id="ARBA00022884"/>
    </source>
</evidence>
<dbReference type="SMART" id="SM00363">
    <property type="entry name" value="S4"/>
    <property type="match status" value="1"/>
</dbReference>
<dbReference type="EMBL" id="MWBQ01000037">
    <property type="protein sequence ID" value="OQA60408.1"/>
    <property type="molecule type" value="Genomic_DNA"/>
</dbReference>
<dbReference type="Pfam" id="PF01479">
    <property type="entry name" value="S4"/>
    <property type="match status" value="1"/>
</dbReference>
<reference evidence="7" key="1">
    <citation type="submission" date="2017-02" db="EMBL/GenBank/DDBJ databases">
        <title>Delving into the versatile metabolic prowess of the omnipresent phylum Bacteroidetes.</title>
        <authorList>
            <person name="Nobu M.K."/>
            <person name="Mei R."/>
            <person name="Narihiro T."/>
            <person name="Kuroda K."/>
            <person name="Liu W.-T."/>
        </authorList>
    </citation>
    <scope>NUCLEOTIDE SEQUENCE</scope>
    <source>
        <strain evidence="7">ADurb.Bin276</strain>
    </source>
</reference>
<dbReference type="GO" id="GO:0006412">
    <property type="term" value="P:translation"/>
    <property type="evidence" value="ECO:0007669"/>
    <property type="project" value="UniProtKB-KW"/>
</dbReference>
<dbReference type="PROSITE" id="PS50889">
    <property type="entry name" value="S4"/>
    <property type="match status" value="1"/>
</dbReference>
<protein>
    <submittedName>
        <fullName evidence="7">S4 domain protein</fullName>
    </submittedName>
</protein>
<comment type="caution">
    <text evidence="7">The sequence shown here is derived from an EMBL/GenBank/DDBJ whole genome shotgun (WGS) entry which is preliminary data.</text>
</comment>
<dbReference type="Gene3D" id="3.10.290.10">
    <property type="entry name" value="RNA-binding S4 domain"/>
    <property type="match status" value="1"/>
</dbReference>
<sequence length="85" mass="9864">MRLDKYLKVSKLIKRRTQAQVACKNNRVYLNNHLAKSSSMVKVGDEIKIVSPVMMLRVKVLQIPVNNQYSDDLFSVIEQKKLETE</sequence>